<feature type="compositionally biased region" description="Basic and acidic residues" evidence="1">
    <location>
        <begin position="11"/>
        <end position="28"/>
    </location>
</feature>
<dbReference type="RefSeq" id="WP_048666286.1">
    <property type="nucleotide sequence ID" value="NZ_AP025477.1"/>
</dbReference>
<evidence type="ECO:0000313" key="3">
    <source>
        <dbReference type="Proteomes" id="UP000049495"/>
    </source>
</evidence>
<feature type="region of interest" description="Disordered" evidence="1">
    <location>
        <begin position="1"/>
        <end position="28"/>
    </location>
</feature>
<gene>
    <name evidence="2" type="ORF">VCR5J5_750037</name>
</gene>
<proteinExistence type="predicted"/>
<comment type="caution">
    <text evidence="2">The sequence shown here is derived from an EMBL/GenBank/DDBJ whole genome shotgun (WGS) entry which is preliminary data.</text>
</comment>
<dbReference type="EMBL" id="CCJV01000139">
    <property type="protein sequence ID" value="CDT63623.1"/>
    <property type="molecule type" value="Genomic_DNA"/>
</dbReference>
<evidence type="ECO:0000256" key="1">
    <source>
        <dbReference type="SAM" id="MobiDB-lite"/>
    </source>
</evidence>
<sequence>MVISSARLGRPKIDNPKSQADRTRDSRMRSKALGRVERKFILDADSADLFDTLRRDAGFSTKEKSEFFAALLLRVANKNWLGKPFTLPIEEAL</sequence>
<dbReference type="Proteomes" id="UP000049495">
    <property type="component" value="Unassembled WGS sequence"/>
</dbReference>
<dbReference type="AlphaFoldDB" id="A0A822N7S6"/>
<organism evidence="2 3">
    <name type="scientific">Vibrio crassostreae</name>
    <dbReference type="NCBI Taxonomy" id="246167"/>
    <lineage>
        <taxon>Bacteria</taxon>
        <taxon>Pseudomonadati</taxon>
        <taxon>Pseudomonadota</taxon>
        <taxon>Gammaproteobacteria</taxon>
        <taxon>Vibrionales</taxon>
        <taxon>Vibrionaceae</taxon>
        <taxon>Vibrio</taxon>
    </lineage>
</organism>
<reference evidence="3" key="1">
    <citation type="submission" date="2014-06" db="EMBL/GenBank/DDBJ databases">
        <authorList>
            <person name="Le Roux Frederique"/>
        </authorList>
    </citation>
    <scope>NUCLEOTIDE SEQUENCE [LARGE SCALE GENOMIC DNA]</scope>
    <source>
        <strain evidence="3">J5-5</strain>
    </source>
</reference>
<protein>
    <submittedName>
        <fullName evidence="2">Uncharacterized protein</fullName>
    </submittedName>
</protein>
<dbReference type="GeneID" id="93902519"/>
<evidence type="ECO:0000313" key="2">
    <source>
        <dbReference type="EMBL" id="CDT63623.1"/>
    </source>
</evidence>
<accession>A0A822N7S6</accession>
<name>A0A822N7S6_9VIBR</name>